<keyword evidence="2" id="KW-1185">Reference proteome</keyword>
<name>B2VAT2_ERWT9</name>
<keyword evidence="1" id="KW-0614">Plasmid</keyword>
<sequence length="121" mass="13870">MACLFFYFKNKKSTVDKTKSIENSVSNNGTQLEKVVDVLNRTEAGILKRLDENRELLELLYSDAPELMKQKPWIRGWLESQDVFLVKVAEAVNVPTKGDSIHPYPRPFPLRVSDCDKEQGL</sequence>
<organism evidence="1 2">
    <name type="scientific">Erwinia tasmaniensis (strain DSM 17950 / CFBP 7177 / CIP 109463 / NCPPB 4357 / Et1/99)</name>
    <dbReference type="NCBI Taxonomy" id="465817"/>
    <lineage>
        <taxon>Bacteria</taxon>
        <taxon>Pseudomonadati</taxon>
        <taxon>Pseudomonadota</taxon>
        <taxon>Gammaproteobacteria</taxon>
        <taxon>Enterobacterales</taxon>
        <taxon>Erwiniaceae</taxon>
        <taxon>Erwinia</taxon>
    </lineage>
</organism>
<accession>B2VAT2</accession>
<reference evidence="1 2" key="1">
    <citation type="journal article" date="2008" name="Environ. Microbiol.">
        <title>The genome of Erwinia tasmaniensis strain Et1/99, a non-pathogenic bacterium in the genus Erwinia.</title>
        <authorList>
            <person name="Kube M."/>
            <person name="Migdoll A.M."/>
            <person name="Mueller I."/>
            <person name="Kuhl H."/>
            <person name="Beck A."/>
            <person name="Reinhardt R."/>
            <person name="Geider K."/>
        </authorList>
    </citation>
    <scope>NUCLEOTIDE SEQUENCE [LARGE SCALE GENOMIC DNA]</scope>
    <source>
        <strain evidence="2">DSM 17950 / CFBP 7177 / CIP 109463 / NCPPB 4357 / Et1/99</strain>
        <plasmid evidence="2">pET35</plasmid>
    </source>
</reference>
<dbReference type="KEGG" id="eta:ETA_pET350160"/>
<dbReference type="Proteomes" id="UP000001726">
    <property type="component" value="Plasmid pET35"/>
</dbReference>
<proteinExistence type="predicted"/>
<evidence type="ECO:0000313" key="1">
    <source>
        <dbReference type="EMBL" id="CAO94816.1"/>
    </source>
</evidence>
<gene>
    <name evidence="1" type="ordered locus">ETA_pET350160</name>
</gene>
<evidence type="ECO:0000313" key="2">
    <source>
        <dbReference type="Proteomes" id="UP000001726"/>
    </source>
</evidence>
<dbReference type="EMBL" id="CU468130">
    <property type="protein sequence ID" value="CAO94816.1"/>
    <property type="molecule type" value="Genomic_DNA"/>
</dbReference>
<protein>
    <submittedName>
        <fullName evidence="1">Uncharacterized protein</fullName>
    </submittedName>
</protein>
<geneLocation type="plasmid" evidence="1 2">
    <name>pET35</name>
</geneLocation>
<dbReference type="HOGENOM" id="CLU_2181750_0_0_6"/>
<dbReference type="AlphaFoldDB" id="B2VAT2"/>